<name>X1JMM8_9ZZZZ</name>
<dbReference type="PROSITE" id="PS51257">
    <property type="entry name" value="PROKAR_LIPOPROTEIN"/>
    <property type="match status" value="1"/>
</dbReference>
<gene>
    <name evidence="1" type="ORF">S03H2_64551</name>
</gene>
<dbReference type="AlphaFoldDB" id="X1JMM8"/>
<evidence type="ECO:0000313" key="1">
    <source>
        <dbReference type="EMBL" id="GAH79509.1"/>
    </source>
</evidence>
<protein>
    <recommendedName>
        <fullName evidence="2">Lipoprotein</fullName>
    </recommendedName>
</protein>
<proteinExistence type="predicted"/>
<reference evidence="1" key="1">
    <citation type="journal article" date="2014" name="Front. Microbiol.">
        <title>High frequency of phylogenetically diverse reductive dehalogenase-homologous genes in deep subseafloor sedimentary metagenomes.</title>
        <authorList>
            <person name="Kawai M."/>
            <person name="Futagami T."/>
            <person name="Toyoda A."/>
            <person name="Takaki Y."/>
            <person name="Nishi S."/>
            <person name="Hori S."/>
            <person name="Arai W."/>
            <person name="Tsubouchi T."/>
            <person name="Morono Y."/>
            <person name="Uchiyama I."/>
            <person name="Ito T."/>
            <person name="Fujiyama A."/>
            <person name="Inagaki F."/>
            <person name="Takami H."/>
        </authorList>
    </citation>
    <scope>NUCLEOTIDE SEQUENCE</scope>
    <source>
        <strain evidence="1">Expedition CK06-06</strain>
    </source>
</reference>
<accession>X1JMM8</accession>
<comment type="caution">
    <text evidence="1">The sequence shown here is derived from an EMBL/GenBank/DDBJ whole genome shotgun (WGS) entry which is preliminary data.</text>
</comment>
<dbReference type="EMBL" id="BARU01041943">
    <property type="protein sequence ID" value="GAH79509.1"/>
    <property type="molecule type" value="Genomic_DNA"/>
</dbReference>
<sequence length="116" mass="13522">MKNSFIILFSFLILYSCNESVSDSNVLIKSKNDTIEIDEIYKAELYVLHTDSSLPNFYVASNRDTFLLPFDERKKCAVYKAVGGKKGKMSYEGYVKYINQEGIERKQNFQIKYFVK</sequence>
<evidence type="ECO:0008006" key="2">
    <source>
        <dbReference type="Google" id="ProtNLM"/>
    </source>
</evidence>
<organism evidence="1">
    <name type="scientific">marine sediment metagenome</name>
    <dbReference type="NCBI Taxonomy" id="412755"/>
    <lineage>
        <taxon>unclassified sequences</taxon>
        <taxon>metagenomes</taxon>
        <taxon>ecological metagenomes</taxon>
    </lineage>
</organism>